<sequence length="177" mass="21242">MKDRRNVIKDEYPYSALHLISLASLMKGDFIKTIKFLAKDKNKRLFRIFFYKLRDGEASHRLFPEEQEIRYREYYNLLRQLISSQSNTSNLLQKYSEMIHEEFINYIIKEYELRADKMTIIGGFISFFPLLLSILLSMNKITFNITFLLAILIVYNLLLLFVIKIIFSEPYENKRDI</sequence>
<feature type="transmembrane region" description="Helical" evidence="1">
    <location>
        <begin position="118"/>
        <end position="139"/>
    </location>
</feature>
<accession>A0A7C0U1R6</accession>
<name>A0A7C0U1R6_DESA2</name>
<keyword evidence="1" id="KW-1133">Transmembrane helix</keyword>
<evidence type="ECO:0000313" key="2">
    <source>
        <dbReference type="EMBL" id="HDD43654.1"/>
    </source>
</evidence>
<reference evidence="2" key="1">
    <citation type="journal article" date="2020" name="mSystems">
        <title>Genome- and Community-Level Interaction Insights into Carbon Utilization and Element Cycling Functions of Hydrothermarchaeota in Hydrothermal Sediment.</title>
        <authorList>
            <person name="Zhou Z."/>
            <person name="Liu Y."/>
            <person name="Xu W."/>
            <person name="Pan J."/>
            <person name="Luo Z.H."/>
            <person name="Li M."/>
        </authorList>
    </citation>
    <scope>NUCLEOTIDE SEQUENCE [LARGE SCALE GENOMIC DNA]</scope>
    <source>
        <strain evidence="2">HyVt-233</strain>
    </source>
</reference>
<protein>
    <submittedName>
        <fullName evidence="2">Uncharacterized protein</fullName>
    </submittedName>
</protein>
<dbReference type="AlphaFoldDB" id="A0A7C0U1R6"/>
<evidence type="ECO:0000256" key="1">
    <source>
        <dbReference type="SAM" id="Phobius"/>
    </source>
</evidence>
<organism evidence="2">
    <name type="scientific">Desulfofervidus auxilii</name>
    <dbReference type="NCBI Taxonomy" id="1621989"/>
    <lineage>
        <taxon>Bacteria</taxon>
        <taxon>Pseudomonadati</taxon>
        <taxon>Thermodesulfobacteriota</taxon>
        <taxon>Candidatus Desulfofervidia</taxon>
        <taxon>Candidatus Desulfofervidales</taxon>
        <taxon>Candidatus Desulfofervidaceae</taxon>
        <taxon>Candidatus Desulfofervidus</taxon>
    </lineage>
</organism>
<proteinExistence type="predicted"/>
<feature type="transmembrane region" description="Helical" evidence="1">
    <location>
        <begin position="145"/>
        <end position="167"/>
    </location>
</feature>
<keyword evidence="1" id="KW-0812">Transmembrane</keyword>
<dbReference type="Proteomes" id="UP000886289">
    <property type="component" value="Unassembled WGS sequence"/>
</dbReference>
<comment type="caution">
    <text evidence="2">The sequence shown here is derived from an EMBL/GenBank/DDBJ whole genome shotgun (WGS) entry which is preliminary data.</text>
</comment>
<dbReference type="EMBL" id="DRBS01000081">
    <property type="protein sequence ID" value="HDD43654.1"/>
    <property type="molecule type" value="Genomic_DNA"/>
</dbReference>
<keyword evidence="1" id="KW-0472">Membrane</keyword>
<gene>
    <name evidence="2" type="ORF">ENG63_02160</name>
</gene>